<sequence>MHDKQAAQISLLIKEAIEVGKIKPKDSENVSKKFSVYVPYWS</sequence>
<accession>A0ABP7XJ61</accession>
<comment type="caution">
    <text evidence="1">The sequence shown here is derived from an EMBL/GenBank/DDBJ whole genome shotgun (WGS) entry which is preliminary data.</text>
</comment>
<dbReference type="RefSeq" id="WP_344926365.1">
    <property type="nucleotide sequence ID" value="NZ_BAABCW010000005.1"/>
</dbReference>
<dbReference type="EMBL" id="BAABCW010000005">
    <property type="protein sequence ID" value="GAA4116059.1"/>
    <property type="molecule type" value="Genomic_DNA"/>
</dbReference>
<dbReference type="Proteomes" id="UP001500459">
    <property type="component" value="Unassembled WGS sequence"/>
</dbReference>
<organism evidence="1 2">
    <name type="scientific">Aquimarina addita</name>
    <dbReference type="NCBI Taxonomy" id="870485"/>
    <lineage>
        <taxon>Bacteria</taxon>
        <taxon>Pseudomonadati</taxon>
        <taxon>Bacteroidota</taxon>
        <taxon>Flavobacteriia</taxon>
        <taxon>Flavobacteriales</taxon>
        <taxon>Flavobacteriaceae</taxon>
        <taxon>Aquimarina</taxon>
    </lineage>
</organism>
<evidence type="ECO:0000313" key="2">
    <source>
        <dbReference type="Proteomes" id="UP001500459"/>
    </source>
</evidence>
<name>A0ABP7XJ61_9FLAO</name>
<proteinExistence type="predicted"/>
<keyword evidence="2" id="KW-1185">Reference proteome</keyword>
<reference evidence="2" key="1">
    <citation type="journal article" date="2019" name="Int. J. Syst. Evol. Microbiol.">
        <title>The Global Catalogue of Microorganisms (GCM) 10K type strain sequencing project: providing services to taxonomists for standard genome sequencing and annotation.</title>
        <authorList>
            <consortium name="The Broad Institute Genomics Platform"/>
            <consortium name="The Broad Institute Genome Sequencing Center for Infectious Disease"/>
            <person name="Wu L."/>
            <person name="Ma J."/>
        </authorList>
    </citation>
    <scope>NUCLEOTIDE SEQUENCE [LARGE SCALE GENOMIC DNA]</scope>
    <source>
        <strain evidence="2">JCM 17106</strain>
    </source>
</reference>
<gene>
    <name evidence="1" type="ORF">GCM10022393_16520</name>
</gene>
<evidence type="ECO:0008006" key="3">
    <source>
        <dbReference type="Google" id="ProtNLM"/>
    </source>
</evidence>
<protein>
    <recommendedName>
        <fullName evidence="3">GntR family transcriptional regulator</fullName>
    </recommendedName>
</protein>
<evidence type="ECO:0000313" key="1">
    <source>
        <dbReference type="EMBL" id="GAA4116059.1"/>
    </source>
</evidence>